<feature type="domain" description="Glycosyl transferase family 1" evidence="2">
    <location>
        <begin position="201"/>
        <end position="338"/>
    </location>
</feature>
<proteinExistence type="predicted"/>
<name>A0A2M7U1D6_9BACT</name>
<dbReference type="InterPro" id="IPR001296">
    <property type="entry name" value="Glyco_trans_1"/>
</dbReference>
<dbReference type="Pfam" id="PF00534">
    <property type="entry name" value="Glycos_transf_1"/>
    <property type="match status" value="1"/>
</dbReference>
<sequence length="372" mass="41621">MKSLLLLGSVASPAPPKKQGGTERVAYYQAKLLASQGVNIIFVGGKGSAQNFTDELVHEKADSHGILSRIEFVEIGGGTQFGNAADAIELDKSKIEASRKMRLEMTYLAQVQQLVMDRKDDYSFILNNMRGEAALIPLAATLHKPFINVMHLNIFEELADIFAQYKTHIITIGKHQADAFPHLNHLATIPNPINVSTFTFENSPDNYALMLSTIAYHKNQKDAILAAQKAHIPLILSGKIRDEDYFKDEIEPHIDGVNVIYKKELDFKVKSKLYSKAKVFLFPIKWEEPFGLVVIEALASGTPVIAYPHGEVAEIIKDGKTGFLVNNADEMAEKINQIDSIDRNACRQDVTERFDEEVVGELYFKHLKSFMQ</sequence>
<dbReference type="PANTHER" id="PTHR46401">
    <property type="entry name" value="GLYCOSYLTRANSFERASE WBBK-RELATED"/>
    <property type="match status" value="1"/>
</dbReference>
<dbReference type="PANTHER" id="PTHR46401:SF2">
    <property type="entry name" value="GLYCOSYLTRANSFERASE WBBK-RELATED"/>
    <property type="match status" value="1"/>
</dbReference>
<reference evidence="4" key="1">
    <citation type="submission" date="2017-09" db="EMBL/GenBank/DDBJ databases">
        <title>Depth-based differentiation of microbial function through sediment-hosted aquifers and enrichment of novel symbionts in the deep terrestrial subsurface.</title>
        <authorList>
            <person name="Probst A.J."/>
            <person name="Ladd B."/>
            <person name="Jarett J.K."/>
            <person name="Geller-Mcgrath D.E."/>
            <person name="Sieber C.M.K."/>
            <person name="Emerson J.B."/>
            <person name="Anantharaman K."/>
            <person name="Thomas B.C."/>
            <person name="Malmstrom R."/>
            <person name="Stieglmeier M."/>
            <person name="Klingl A."/>
            <person name="Woyke T."/>
            <person name="Ryan C.M."/>
            <person name="Banfield J.F."/>
        </authorList>
    </citation>
    <scope>NUCLEOTIDE SEQUENCE [LARGE SCALE GENOMIC DNA]</scope>
</reference>
<dbReference type="EMBL" id="PFOB01000012">
    <property type="protein sequence ID" value="PIZ63843.1"/>
    <property type="molecule type" value="Genomic_DNA"/>
</dbReference>
<keyword evidence="1" id="KW-0808">Transferase</keyword>
<evidence type="ECO:0000313" key="4">
    <source>
        <dbReference type="Proteomes" id="UP000228503"/>
    </source>
</evidence>
<evidence type="ECO:0000256" key="1">
    <source>
        <dbReference type="ARBA" id="ARBA00022679"/>
    </source>
</evidence>
<dbReference type="AlphaFoldDB" id="A0A2M7U1D6"/>
<dbReference type="Proteomes" id="UP000228503">
    <property type="component" value="Unassembled WGS sequence"/>
</dbReference>
<gene>
    <name evidence="3" type="ORF">COY16_00835</name>
</gene>
<dbReference type="Gene3D" id="3.40.50.2000">
    <property type="entry name" value="Glycogen Phosphorylase B"/>
    <property type="match status" value="2"/>
</dbReference>
<comment type="caution">
    <text evidence="3">The sequence shown here is derived from an EMBL/GenBank/DDBJ whole genome shotgun (WGS) entry which is preliminary data.</text>
</comment>
<dbReference type="SUPFAM" id="SSF53756">
    <property type="entry name" value="UDP-Glycosyltransferase/glycogen phosphorylase"/>
    <property type="match status" value="1"/>
</dbReference>
<organism evidence="3 4">
    <name type="scientific">Candidatus Roizmanbacteria bacterium CG_4_10_14_0_2_um_filter_39_13</name>
    <dbReference type="NCBI Taxonomy" id="1974825"/>
    <lineage>
        <taxon>Bacteria</taxon>
        <taxon>Candidatus Roizmaniibacteriota</taxon>
    </lineage>
</organism>
<evidence type="ECO:0000313" key="3">
    <source>
        <dbReference type="EMBL" id="PIZ63843.1"/>
    </source>
</evidence>
<dbReference type="GO" id="GO:0016757">
    <property type="term" value="F:glycosyltransferase activity"/>
    <property type="evidence" value="ECO:0007669"/>
    <property type="project" value="InterPro"/>
</dbReference>
<evidence type="ECO:0000259" key="2">
    <source>
        <dbReference type="Pfam" id="PF00534"/>
    </source>
</evidence>
<protein>
    <recommendedName>
        <fullName evidence="2">Glycosyl transferase family 1 domain-containing protein</fullName>
    </recommendedName>
</protein>
<accession>A0A2M7U1D6</accession>
<dbReference type="GO" id="GO:0009103">
    <property type="term" value="P:lipopolysaccharide biosynthetic process"/>
    <property type="evidence" value="ECO:0007669"/>
    <property type="project" value="TreeGrafter"/>
</dbReference>